<dbReference type="EMBL" id="MT143266">
    <property type="protein sequence ID" value="QJA94856.1"/>
    <property type="molecule type" value="Genomic_DNA"/>
</dbReference>
<name>A0A6M3LHU5_9ZZZZ</name>
<gene>
    <name evidence="1" type="ORF">MM415B03717_0008</name>
</gene>
<proteinExistence type="predicted"/>
<evidence type="ECO:0000313" key="1">
    <source>
        <dbReference type="EMBL" id="QJA94856.1"/>
    </source>
</evidence>
<protein>
    <submittedName>
        <fullName evidence="1">Uncharacterized protein</fullName>
    </submittedName>
</protein>
<dbReference type="AlphaFoldDB" id="A0A6M3LHU5"/>
<accession>A0A6M3LHU5</accession>
<organism evidence="1">
    <name type="scientific">viral metagenome</name>
    <dbReference type="NCBI Taxonomy" id="1070528"/>
    <lineage>
        <taxon>unclassified sequences</taxon>
        <taxon>metagenomes</taxon>
        <taxon>organismal metagenomes</taxon>
    </lineage>
</organism>
<sequence>MAFGRTITTFDQTASNGVGSLVIIGASTADLETVDRVYLKNANNSASMYIKNDSETLETIYNAYASKASSPIRYAFGEGVLTIYTTHYNSNHRLGIVGKRKNISIRSLEDYLDLDTDDLELFINYLIRETSQIQGKQIPPSVERDITALERRT</sequence>
<reference evidence="1" key="1">
    <citation type="submission" date="2020-03" db="EMBL/GenBank/DDBJ databases">
        <title>The deep terrestrial virosphere.</title>
        <authorList>
            <person name="Holmfeldt K."/>
            <person name="Nilsson E."/>
            <person name="Simone D."/>
            <person name="Lopez-Fernandez M."/>
            <person name="Wu X."/>
            <person name="de Brujin I."/>
            <person name="Lundin D."/>
            <person name="Andersson A."/>
            <person name="Bertilsson S."/>
            <person name="Dopson M."/>
        </authorList>
    </citation>
    <scope>NUCLEOTIDE SEQUENCE</scope>
    <source>
        <strain evidence="1">MM415B03717</strain>
    </source>
</reference>